<reference evidence="4" key="1">
    <citation type="submission" date="2020-02" db="EMBL/GenBank/DDBJ databases">
        <authorList>
            <person name="Scholz U."/>
            <person name="Mascher M."/>
            <person name="Fiebig A."/>
        </authorList>
    </citation>
    <scope>NUCLEOTIDE SEQUENCE</scope>
</reference>
<organism evidence="4 5">
    <name type="scientific">Spirodela intermedia</name>
    <name type="common">Intermediate duckweed</name>
    <dbReference type="NCBI Taxonomy" id="51605"/>
    <lineage>
        <taxon>Eukaryota</taxon>
        <taxon>Viridiplantae</taxon>
        <taxon>Streptophyta</taxon>
        <taxon>Embryophyta</taxon>
        <taxon>Tracheophyta</taxon>
        <taxon>Spermatophyta</taxon>
        <taxon>Magnoliopsida</taxon>
        <taxon>Liliopsida</taxon>
        <taxon>Araceae</taxon>
        <taxon>Lemnoideae</taxon>
        <taxon>Spirodela</taxon>
    </lineage>
</organism>
<evidence type="ECO:0000256" key="1">
    <source>
        <dbReference type="RuleBase" id="RU000628"/>
    </source>
</evidence>
<dbReference type="PANTHER" id="PTHR33076">
    <property type="entry name" value="NON-SPECIFIC LIPID-TRANSFER PROTEIN 2-RELATED"/>
    <property type="match status" value="1"/>
</dbReference>
<dbReference type="InterPro" id="IPR000528">
    <property type="entry name" value="Plant_nsLTP"/>
</dbReference>
<comment type="function">
    <text evidence="1">Plant non-specific lipid-transfer proteins transfer phospholipids as well as galactolipids across membranes. May play a role in wax or cutin deposition in the cell walls of expanding epidermal cells and certain secretory tissues.</text>
</comment>
<dbReference type="EMBL" id="LR746264">
    <property type="protein sequence ID" value="CAA7389268.1"/>
    <property type="molecule type" value="Genomic_DNA"/>
</dbReference>
<dbReference type="OrthoDB" id="1890443at2759"/>
<keyword evidence="5" id="KW-1185">Reference proteome</keyword>
<dbReference type="InterPro" id="IPR016140">
    <property type="entry name" value="Bifunc_inhib/LTP/seed_store"/>
</dbReference>
<dbReference type="Gene3D" id="1.10.110.10">
    <property type="entry name" value="Plant lipid-transfer and hydrophobic proteins"/>
    <property type="match status" value="1"/>
</dbReference>
<dbReference type="GO" id="GO:0008289">
    <property type="term" value="F:lipid binding"/>
    <property type="evidence" value="ECO:0007669"/>
    <property type="project" value="UniProtKB-KW"/>
</dbReference>
<feature type="chain" id="PRO_5029862385" description="Non-specific lipid-transfer protein" evidence="2">
    <location>
        <begin position="26"/>
        <end position="122"/>
    </location>
</feature>
<dbReference type="SMART" id="SM00499">
    <property type="entry name" value="AAI"/>
    <property type="match status" value="1"/>
</dbReference>
<accession>A0A7I8K0P9</accession>
<feature type="domain" description="Bifunctional inhibitor/plant lipid transfer protein/seed storage helical" evidence="3">
    <location>
        <begin position="29"/>
        <end position="114"/>
    </location>
</feature>
<protein>
    <recommendedName>
        <fullName evidence="1">Non-specific lipid-transfer protein</fullName>
    </recommendedName>
</protein>
<evidence type="ECO:0000313" key="5">
    <source>
        <dbReference type="Proteomes" id="UP000663760"/>
    </source>
</evidence>
<dbReference type="InterPro" id="IPR036312">
    <property type="entry name" value="Bifun_inhib/LTP/seed_sf"/>
</dbReference>
<name>A0A7I8K0P9_SPIIN</name>
<proteinExistence type="inferred from homology"/>
<dbReference type="Proteomes" id="UP000663760">
    <property type="component" value="Chromosome 1"/>
</dbReference>
<evidence type="ECO:0000259" key="3">
    <source>
        <dbReference type="SMART" id="SM00499"/>
    </source>
</evidence>
<dbReference type="PRINTS" id="PR00382">
    <property type="entry name" value="LIPIDTRNSFER"/>
</dbReference>
<evidence type="ECO:0000256" key="2">
    <source>
        <dbReference type="SAM" id="SignalP"/>
    </source>
</evidence>
<sequence>MARNISLMVVAAVLVCLLVAAPATAAVTCGQVAISVSGCLSYIRGQAPLTNTCCDGVRRLNIIAATTPDRQATCNCLKVFSGGMGNSLNPTLVSGLPARCGVRVPYPISTKTDCSKYVTLLE</sequence>
<dbReference type="CDD" id="cd01960">
    <property type="entry name" value="nsLTP1"/>
    <property type="match status" value="1"/>
</dbReference>
<feature type="signal peptide" evidence="2">
    <location>
        <begin position="1"/>
        <end position="25"/>
    </location>
</feature>
<dbReference type="Pfam" id="PF00234">
    <property type="entry name" value="Tryp_alpha_amyl"/>
    <property type="match status" value="1"/>
</dbReference>
<evidence type="ECO:0000313" key="4">
    <source>
        <dbReference type="EMBL" id="CAA7389268.1"/>
    </source>
</evidence>
<dbReference type="GO" id="GO:0006869">
    <property type="term" value="P:lipid transport"/>
    <property type="evidence" value="ECO:0007669"/>
    <property type="project" value="InterPro"/>
</dbReference>
<gene>
    <name evidence="4" type="ORF">SI8410_01001346</name>
</gene>
<keyword evidence="1" id="KW-0813">Transport</keyword>
<dbReference type="AlphaFoldDB" id="A0A7I8K0P9"/>
<keyword evidence="1" id="KW-0446">Lipid-binding</keyword>
<dbReference type="SUPFAM" id="SSF47699">
    <property type="entry name" value="Bifunctional inhibitor/lipid-transfer protein/seed storage 2S albumin"/>
    <property type="match status" value="1"/>
</dbReference>
<comment type="similarity">
    <text evidence="1">Belongs to the plant LTP family.</text>
</comment>
<keyword evidence="2" id="KW-0732">Signal</keyword>